<proteinExistence type="predicted"/>
<reference evidence="2 3" key="1">
    <citation type="submission" date="2024-09" db="EMBL/GenBank/DDBJ databases">
        <authorList>
            <person name="Lee S.D."/>
        </authorList>
    </citation>
    <scope>NUCLEOTIDE SEQUENCE [LARGE SCALE GENOMIC DNA]</scope>
    <source>
        <strain evidence="2 3">N1-5</strain>
    </source>
</reference>
<evidence type="ECO:0000313" key="2">
    <source>
        <dbReference type="EMBL" id="MFC1399701.1"/>
    </source>
</evidence>
<keyword evidence="3" id="KW-1185">Reference proteome</keyword>
<evidence type="ECO:0000259" key="1">
    <source>
        <dbReference type="Pfam" id="PF24393"/>
    </source>
</evidence>
<sequence>MTDPTQLPVITVEFDAEEGEKSVFSRTRAAVTQVTRISSDTLALSVAHLCQYVGKVFEQASTASDALELTGLEVQVQVTAKGEVRLVGATSTEISGGMKLIFQKKVGPSS</sequence>
<comment type="caution">
    <text evidence="2">The sequence shown here is derived from an EMBL/GenBank/DDBJ whole genome shotgun (WGS) entry which is preliminary data.</text>
</comment>
<dbReference type="Pfam" id="PF24393">
    <property type="entry name" value="Pepco"/>
    <property type="match status" value="1"/>
</dbReference>
<dbReference type="Proteomes" id="UP001592528">
    <property type="component" value="Unassembled WGS sequence"/>
</dbReference>
<gene>
    <name evidence="2" type="ORF">ACEZDJ_00130</name>
</gene>
<accession>A0ABV6UE20</accession>
<dbReference type="InterPro" id="IPR056947">
    <property type="entry name" value="Pepco_dom"/>
</dbReference>
<dbReference type="EMBL" id="JBHEZZ010000001">
    <property type="protein sequence ID" value="MFC1399701.1"/>
    <property type="molecule type" value="Genomic_DNA"/>
</dbReference>
<organism evidence="2 3">
    <name type="scientific">Streptacidiphilus cavernicola</name>
    <dbReference type="NCBI Taxonomy" id="3342716"/>
    <lineage>
        <taxon>Bacteria</taxon>
        <taxon>Bacillati</taxon>
        <taxon>Actinomycetota</taxon>
        <taxon>Actinomycetes</taxon>
        <taxon>Kitasatosporales</taxon>
        <taxon>Streptomycetaceae</taxon>
        <taxon>Streptacidiphilus</taxon>
    </lineage>
</organism>
<dbReference type="RefSeq" id="WP_030260579.1">
    <property type="nucleotide sequence ID" value="NZ_JBHEZZ010000001.1"/>
</dbReference>
<protein>
    <recommendedName>
        <fullName evidence="1">Pepco domain-containing protein</fullName>
    </recommendedName>
</protein>
<feature type="domain" description="Pepco" evidence="1">
    <location>
        <begin position="13"/>
        <end position="104"/>
    </location>
</feature>
<evidence type="ECO:0000313" key="3">
    <source>
        <dbReference type="Proteomes" id="UP001592528"/>
    </source>
</evidence>
<name>A0ABV6UE20_9ACTN</name>